<evidence type="ECO:0000259" key="3">
    <source>
        <dbReference type="Pfam" id="PF24346"/>
    </source>
</evidence>
<dbReference type="RefSeq" id="WP_050373564.1">
    <property type="nucleotide sequence ID" value="NZ_KQ257829.1"/>
</dbReference>
<dbReference type="PATRIC" id="fig|42234.21.peg.6411"/>
<feature type="signal peptide" evidence="2">
    <location>
        <begin position="1"/>
        <end position="22"/>
    </location>
</feature>
<keyword evidence="1" id="KW-0472">Membrane</keyword>
<evidence type="ECO:0000313" key="5">
    <source>
        <dbReference type="Proteomes" id="UP000037151"/>
    </source>
</evidence>
<accession>A0A0L0JVU7</accession>
<dbReference type="EMBL" id="JPPY01000173">
    <property type="protein sequence ID" value="KND29643.1"/>
    <property type="molecule type" value="Genomic_DNA"/>
</dbReference>
<dbReference type="OrthoDB" id="4336304at2"/>
<name>A0A0L0JVU7_9ACTN</name>
<keyword evidence="2" id="KW-0732">Signal</keyword>
<dbReference type="Pfam" id="PF24346">
    <property type="entry name" value="DUF7507"/>
    <property type="match status" value="1"/>
</dbReference>
<evidence type="ECO:0000256" key="2">
    <source>
        <dbReference type="SAM" id="SignalP"/>
    </source>
</evidence>
<feature type="domain" description="DUF7507" evidence="3">
    <location>
        <begin position="197"/>
        <end position="277"/>
    </location>
</feature>
<dbReference type="Proteomes" id="UP000037151">
    <property type="component" value="Unassembled WGS sequence"/>
</dbReference>
<reference evidence="5" key="1">
    <citation type="submission" date="2014-07" db="EMBL/GenBank/DDBJ databases">
        <title>Genome sequencing of plant-pathogenic Streptomyces species.</title>
        <authorList>
            <person name="Harrison J."/>
            <person name="Sapp M."/>
            <person name="Thwaites R."/>
            <person name="Studholme D.J."/>
        </authorList>
    </citation>
    <scope>NUCLEOTIDE SEQUENCE [LARGE SCALE GENOMIC DNA]</scope>
    <source>
        <strain evidence="5">NCPPB 4445</strain>
    </source>
</reference>
<proteinExistence type="predicted"/>
<organism evidence="4 5">
    <name type="scientific">Streptomyces acidiscabies</name>
    <dbReference type="NCBI Taxonomy" id="42234"/>
    <lineage>
        <taxon>Bacteria</taxon>
        <taxon>Bacillati</taxon>
        <taxon>Actinomycetota</taxon>
        <taxon>Actinomycetes</taxon>
        <taxon>Kitasatosporales</taxon>
        <taxon>Streptomycetaceae</taxon>
        <taxon>Streptomyces</taxon>
    </lineage>
</organism>
<feature type="chain" id="PRO_5005541888" description="DUF7507 domain-containing protein" evidence="2">
    <location>
        <begin position="23"/>
        <end position="335"/>
    </location>
</feature>
<keyword evidence="1" id="KW-0812">Transmembrane</keyword>
<gene>
    <name evidence="4" type="ORF">IQ63_31140</name>
</gene>
<feature type="transmembrane region" description="Helical" evidence="1">
    <location>
        <begin position="281"/>
        <end position="301"/>
    </location>
</feature>
<protein>
    <recommendedName>
        <fullName evidence="3">DUF7507 domain-containing protein</fullName>
    </recommendedName>
</protein>
<evidence type="ECO:0000256" key="1">
    <source>
        <dbReference type="SAM" id="Phobius"/>
    </source>
</evidence>
<keyword evidence="1" id="KW-1133">Transmembrane helix</keyword>
<dbReference type="InterPro" id="IPR055354">
    <property type="entry name" value="DUF7507"/>
</dbReference>
<sequence>MRKLFALVPVLLLLLLPAPARAADNGSWSVYPASTAVAARPYFFVSADPGRTVRDKVVVANKTDQAMRFRLYAADAYNTARDGGFAVKSVGEKMLGVGAWAKLPGSSVSVPARGTVTVPFTIEVPEGAEPGDHPGAIVALDEKVEKGGGGVALGVQRAVGARVYLQVTGVSLRALAVEDVRIAQDRPLVPGFGDSTATVSYTLHNTGNVTLDPRVRLKATGLFGRTLLSRELTKVPAELLPGQRVRLTERWGGAPQLDRGRVTLTASATGTEEKGSTSFLAVPWLAAGVVLVAVGAGGWLLGRRWQRRPSGARGCIRQRLRRGARPATAEPQKAV</sequence>
<dbReference type="AlphaFoldDB" id="A0A0L0JVU7"/>
<comment type="caution">
    <text evidence="4">The sequence shown here is derived from an EMBL/GenBank/DDBJ whole genome shotgun (WGS) entry which is preliminary data.</text>
</comment>
<evidence type="ECO:0000313" key="4">
    <source>
        <dbReference type="EMBL" id="KND29643.1"/>
    </source>
</evidence>